<proteinExistence type="predicted"/>
<comment type="caution">
    <text evidence="2">The sequence shown here is derived from an EMBL/GenBank/DDBJ whole genome shotgun (WGS) entry which is preliminary data.</text>
</comment>
<evidence type="ECO:0000259" key="1">
    <source>
        <dbReference type="Pfam" id="PF12740"/>
    </source>
</evidence>
<keyword evidence="2" id="KW-0378">Hydrolase</keyword>
<dbReference type="PANTHER" id="PTHR47751:SF1">
    <property type="entry name" value="SUPERFAMILY HYDROLASE, PUTATIVE (AFU_ORTHOLOGUE AFUA_2G16580)-RELATED"/>
    <property type="match status" value="1"/>
</dbReference>
<dbReference type="Proteomes" id="UP000275836">
    <property type="component" value="Unassembled WGS sequence"/>
</dbReference>
<sequence length="309" mass="33839">MINTEDITFKARHFNLAGRLFFPENFDKTVAHPAIVVTHPTSADMNQTSSIYATKLAENGFLTFAFDAGYQGQSQGEPRYIEDPASRTYDIMYAIDYLDTLPFVDNDRIGAMGICAGGGYTINAAKTDKRIKAVGTAAGASAGAAYREAFGPDDQLIATLEQVAAQRTAEAAGAEPMMTQWIPNSQAEREAAGIDDIDIVEAVDYYKTDRGADEFSPNVLRFTSLALLLNYDPANLVEKLLTQPLEMIVGDKPGSFGSYRFGYEIYNKAASKNKELTVLPDISHYDLYDQPKAVDPAVAKLTTFFTENL</sequence>
<name>A0A3P2RF65_WEIVI</name>
<dbReference type="GO" id="GO:0016787">
    <property type="term" value="F:hydrolase activity"/>
    <property type="evidence" value="ECO:0007669"/>
    <property type="project" value="UniProtKB-KW"/>
</dbReference>
<dbReference type="InterPro" id="IPR041127">
    <property type="entry name" value="PET_hydrolase/cutinase-like"/>
</dbReference>
<evidence type="ECO:0000313" key="3">
    <source>
        <dbReference type="Proteomes" id="UP000275836"/>
    </source>
</evidence>
<dbReference type="PANTHER" id="PTHR47751">
    <property type="entry name" value="SUPERFAMILY HYDROLASE, PUTATIVE (AFU_ORTHOLOGUE AFUA_2G16580)-RELATED"/>
    <property type="match status" value="1"/>
</dbReference>
<gene>
    <name evidence="2" type="ORF">D3P96_03940</name>
</gene>
<dbReference type="Gene3D" id="3.40.50.1820">
    <property type="entry name" value="alpha/beta hydrolase"/>
    <property type="match status" value="1"/>
</dbReference>
<reference evidence="2 3" key="1">
    <citation type="submission" date="2018-10" db="EMBL/GenBank/DDBJ databases">
        <title>Draft genome sequence of Weissella viridescens UCO-SMC3.</title>
        <authorList>
            <person name="Garcia-Cancino A."/>
            <person name="Espinoza-Monje M."/>
            <person name="Albarracin L."/>
            <person name="Garcia-Castillo V."/>
            <person name="Campos-Martin J."/>
            <person name="Nakano Y."/>
            <person name="Guitierrez-Zamorano C."/>
            <person name="Ikeda-Ohtsubo W."/>
            <person name="Morita H."/>
            <person name="Kitazawa H."/>
            <person name="Villena J."/>
        </authorList>
    </citation>
    <scope>NUCLEOTIDE SEQUENCE [LARGE SCALE GENOMIC DNA]</scope>
    <source>
        <strain evidence="2 3">UCO-SMC3</strain>
    </source>
</reference>
<dbReference type="InterPro" id="IPR029058">
    <property type="entry name" value="AB_hydrolase_fold"/>
</dbReference>
<dbReference type="Pfam" id="PF12740">
    <property type="entry name" value="PETase"/>
    <property type="match status" value="1"/>
</dbReference>
<dbReference type="InterPro" id="IPR051411">
    <property type="entry name" value="Polyketide_trans_af380"/>
</dbReference>
<accession>A0A3P2RF65</accession>
<dbReference type="Gene3D" id="1.10.10.800">
    <property type="match status" value="1"/>
</dbReference>
<feature type="domain" description="PET hydrolase/cutinase-like" evidence="1">
    <location>
        <begin position="17"/>
        <end position="167"/>
    </location>
</feature>
<protein>
    <submittedName>
        <fullName evidence="2">Alpha/beta hydrolase</fullName>
    </submittedName>
</protein>
<dbReference type="EMBL" id="RHGY01000003">
    <property type="protein sequence ID" value="RRG18085.1"/>
    <property type="molecule type" value="Genomic_DNA"/>
</dbReference>
<dbReference type="AlphaFoldDB" id="A0A3P2RF65"/>
<evidence type="ECO:0000313" key="2">
    <source>
        <dbReference type="EMBL" id="RRG18085.1"/>
    </source>
</evidence>
<dbReference type="RefSeq" id="WP_124943080.1">
    <property type="nucleotide sequence ID" value="NZ_RHGY01000003.1"/>
</dbReference>
<dbReference type="SUPFAM" id="SSF53474">
    <property type="entry name" value="alpha/beta-Hydrolases"/>
    <property type="match status" value="1"/>
</dbReference>
<dbReference type="OrthoDB" id="9805123at2"/>
<organism evidence="2 3">
    <name type="scientific">Weissella viridescens</name>
    <name type="common">Lactobacillus viridescens</name>
    <dbReference type="NCBI Taxonomy" id="1629"/>
    <lineage>
        <taxon>Bacteria</taxon>
        <taxon>Bacillati</taxon>
        <taxon>Bacillota</taxon>
        <taxon>Bacilli</taxon>
        <taxon>Lactobacillales</taxon>
        <taxon>Lactobacillaceae</taxon>
        <taxon>Weissella</taxon>
    </lineage>
</organism>